<evidence type="ECO:0000313" key="11">
    <source>
        <dbReference type="Proteomes" id="UP000030746"/>
    </source>
</evidence>
<evidence type="ECO:0000259" key="9">
    <source>
        <dbReference type="PROSITE" id="PS51195"/>
    </source>
</evidence>
<dbReference type="CDD" id="cd17943">
    <property type="entry name" value="DEADc_DDX20"/>
    <property type="match status" value="1"/>
</dbReference>
<dbReference type="STRING" id="225164.V3ZND2"/>
<evidence type="ECO:0000259" key="8">
    <source>
        <dbReference type="PROSITE" id="PS51192"/>
    </source>
</evidence>
<dbReference type="HOGENOM" id="CLU_003041_1_0_1"/>
<dbReference type="GO" id="GO:0003724">
    <property type="term" value="F:RNA helicase activity"/>
    <property type="evidence" value="ECO:0007669"/>
    <property type="project" value="UniProtKB-EC"/>
</dbReference>
<evidence type="ECO:0000256" key="6">
    <source>
        <dbReference type="PROSITE-ProRule" id="PRU00552"/>
    </source>
</evidence>
<dbReference type="Gene3D" id="3.40.50.300">
    <property type="entry name" value="P-loop containing nucleotide triphosphate hydrolases"/>
    <property type="match status" value="2"/>
</dbReference>
<dbReference type="InterPro" id="IPR001650">
    <property type="entry name" value="Helicase_C-like"/>
</dbReference>
<sequence>MAGSNVAHKINSKKRTQDVLMSENVDFAGLLLSEPVQRGLLAAGFEKPSPIQLKAIPLGRCGLDLIVQAKSGTGKTCVFSVIALENIQITSSALQVLVLAPTREIAVQIQDVIKNIGACLPRLACHTFIGGLPIKEDIQKLRRCQIAIGSPGRVKHLIEHGLMSTDSIRIFILDEADKLLEDSFQEQINWIYSSLPDNKQILALSATYPEYLAQHLTAYMRNPTFIRLNVSDPALLGIKQFYSKVKHHPLPNKQLDIKTDSVISLLSNIVFKQCLIFSNLQTRAQNLCSDLQSKGWPTSCIAGSLDQKERLQAMDQLKTYKCRVLISTDLVGYILIYSGRF</sequence>
<evidence type="ECO:0000313" key="10">
    <source>
        <dbReference type="EMBL" id="ESO82336.1"/>
    </source>
</evidence>
<dbReference type="InterPro" id="IPR014014">
    <property type="entry name" value="RNA_helicase_DEAD_Q_motif"/>
</dbReference>
<evidence type="ECO:0000256" key="4">
    <source>
        <dbReference type="ARBA" id="ARBA00022806"/>
    </source>
</evidence>
<evidence type="ECO:0000256" key="2">
    <source>
        <dbReference type="ARBA" id="ARBA00022741"/>
    </source>
</evidence>
<accession>V3ZND2</accession>
<dbReference type="CTD" id="20247122"/>
<reference evidence="10" key="1">
    <citation type="journal article" date="2013" name="Nature">
        <title>Insights into bilaterian evolution from three spiralian genomes.</title>
        <authorList>
            <person name="Simakov O."/>
            <person name="Marletaz F."/>
            <person name="Cho S.J."/>
            <person name="Edsinger-Gonzales E."/>
            <person name="Havlak P."/>
            <person name="Hellsten U."/>
            <person name="Kuo D.H."/>
            <person name="Larsson T."/>
            <person name="Lv J."/>
            <person name="Arendt D."/>
            <person name="Savage R."/>
            <person name="Osoegawa K."/>
            <person name="de Jong P."/>
            <person name="Grimwood J."/>
            <person name="Chapman J.A."/>
            <person name="Shapiro H."/>
            <person name="Aerts A."/>
            <person name="Otillar R.P."/>
            <person name="Terry A.Y."/>
            <person name="Boore J.L."/>
            <person name="Grigoriev I.V."/>
            <person name="Lindberg D.R."/>
            <person name="Seaver E.C."/>
            <person name="Weisblat D.A."/>
            <person name="Putnam N.H."/>
            <person name="Rokhsar D.S."/>
        </authorList>
    </citation>
    <scope>NUCLEOTIDE SEQUENCE [LARGE SCALE GENOMIC DNA]</scope>
</reference>
<dbReference type="RefSeq" id="XP_009066997.1">
    <property type="nucleotide sequence ID" value="XM_009068749.1"/>
</dbReference>
<dbReference type="SUPFAM" id="SSF52540">
    <property type="entry name" value="P-loop containing nucleoside triphosphate hydrolases"/>
    <property type="match status" value="2"/>
</dbReference>
<proteinExistence type="inferred from homology"/>
<evidence type="ECO:0000256" key="3">
    <source>
        <dbReference type="ARBA" id="ARBA00022801"/>
    </source>
</evidence>
<dbReference type="Pfam" id="PF00270">
    <property type="entry name" value="DEAD"/>
    <property type="match status" value="1"/>
</dbReference>
<dbReference type="EC" id="3.6.4.13" evidence="1"/>
<dbReference type="InterPro" id="IPR000629">
    <property type="entry name" value="RNA-helicase_DEAD-box_CS"/>
</dbReference>
<feature type="domain" description="Helicase ATP-binding" evidence="8">
    <location>
        <begin position="56"/>
        <end position="226"/>
    </location>
</feature>
<dbReference type="SMART" id="SM00487">
    <property type="entry name" value="DEXDc"/>
    <property type="match status" value="1"/>
</dbReference>
<dbReference type="GO" id="GO:0003676">
    <property type="term" value="F:nucleic acid binding"/>
    <property type="evidence" value="ECO:0007669"/>
    <property type="project" value="InterPro"/>
</dbReference>
<dbReference type="PROSITE" id="PS51195">
    <property type="entry name" value="Q_MOTIF"/>
    <property type="match status" value="1"/>
</dbReference>
<dbReference type="PROSITE" id="PS00039">
    <property type="entry name" value="DEAD_ATP_HELICASE"/>
    <property type="match status" value="1"/>
</dbReference>
<dbReference type="GO" id="GO:0005524">
    <property type="term" value="F:ATP binding"/>
    <property type="evidence" value="ECO:0007669"/>
    <property type="project" value="UniProtKB-KW"/>
</dbReference>
<keyword evidence="3 7" id="KW-0378">Hydrolase</keyword>
<dbReference type="PANTHER" id="PTHR47958">
    <property type="entry name" value="ATP-DEPENDENT RNA HELICASE DBP3"/>
    <property type="match status" value="1"/>
</dbReference>
<evidence type="ECO:0000256" key="5">
    <source>
        <dbReference type="ARBA" id="ARBA00022840"/>
    </source>
</evidence>
<keyword evidence="2 7" id="KW-0547">Nucleotide-binding</keyword>
<dbReference type="EMBL" id="KB203946">
    <property type="protein sequence ID" value="ESO82336.1"/>
    <property type="molecule type" value="Genomic_DNA"/>
</dbReference>
<dbReference type="OrthoDB" id="434041at2759"/>
<dbReference type="Proteomes" id="UP000030746">
    <property type="component" value="Unassembled WGS sequence"/>
</dbReference>
<dbReference type="InterPro" id="IPR027417">
    <property type="entry name" value="P-loop_NTPase"/>
</dbReference>
<keyword evidence="5 7" id="KW-0067">ATP-binding</keyword>
<keyword evidence="4 7" id="KW-0347">Helicase</keyword>
<dbReference type="GeneID" id="20247122"/>
<keyword evidence="11" id="KW-1185">Reference proteome</keyword>
<protein>
    <recommendedName>
        <fullName evidence="1">RNA helicase</fullName>
        <ecNumber evidence="1">3.6.4.13</ecNumber>
    </recommendedName>
</protein>
<dbReference type="InterPro" id="IPR014001">
    <property type="entry name" value="Helicase_ATP-bd"/>
</dbReference>
<dbReference type="KEGG" id="lgi:LOTGIDRAFT_223393"/>
<dbReference type="OMA" id="WRDREAN"/>
<comment type="similarity">
    <text evidence="7">Belongs to the DEAD box helicase family.</text>
</comment>
<evidence type="ECO:0000256" key="7">
    <source>
        <dbReference type="RuleBase" id="RU000492"/>
    </source>
</evidence>
<dbReference type="InterPro" id="IPR011545">
    <property type="entry name" value="DEAD/DEAH_box_helicase_dom"/>
</dbReference>
<feature type="domain" description="DEAD-box RNA helicase Q" evidence="9">
    <location>
        <begin position="25"/>
        <end position="53"/>
    </location>
</feature>
<gene>
    <name evidence="10" type="ORF">LOTGIDRAFT_223393</name>
</gene>
<dbReference type="AlphaFoldDB" id="V3ZND2"/>
<feature type="short sequence motif" description="Q motif" evidence="6">
    <location>
        <begin position="25"/>
        <end position="53"/>
    </location>
</feature>
<name>V3ZND2_LOTGI</name>
<dbReference type="Pfam" id="PF00271">
    <property type="entry name" value="Helicase_C"/>
    <property type="match status" value="1"/>
</dbReference>
<dbReference type="GO" id="GO:0016787">
    <property type="term" value="F:hydrolase activity"/>
    <property type="evidence" value="ECO:0007669"/>
    <property type="project" value="UniProtKB-KW"/>
</dbReference>
<dbReference type="PROSITE" id="PS51192">
    <property type="entry name" value="HELICASE_ATP_BIND_1"/>
    <property type="match status" value="1"/>
</dbReference>
<organism evidence="10 11">
    <name type="scientific">Lottia gigantea</name>
    <name type="common">Giant owl limpet</name>
    <dbReference type="NCBI Taxonomy" id="225164"/>
    <lineage>
        <taxon>Eukaryota</taxon>
        <taxon>Metazoa</taxon>
        <taxon>Spiralia</taxon>
        <taxon>Lophotrochozoa</taxon>
        <taxon>Mollusca</taxon>
        <taxon>Gastropoda</taxon>
        <taxon>Patellogastropoda</taxon>
        <taxon>Lottioidea</taxon>
        <taxon>Lottiidae</taxon>
        <taxon>Lottia</taxon>
    </lineage>
</organism>
<evidence type="ECO:0000256" key="1">
    <source>
        <dbReference type="ARBA" id="ARBA00012552"/>
    </source>
</evidence>